<proteinExistence type="predicted"/>
<keyword evidence="2" id="KW-1185">Reference proteome</keyword>
<sequence length="52" mass="5791">MKNILVTDIFGKTRATEAMAQDFGHQCEVYTNSNKHLPSSVGDEKHLDQADV</sequence>
<evidence type="ECO:0000313" key="1">
    <source>
        <dbReference type="EMBL" id="BDX08059.1"/>
    </source>
</evidence>
<reference evidence="1" key="1">
    <citation type="submission" date="2023-01" db="EMBL/GenBank/DDBJ databases">
        <title>Complete genome sequence of Planctobacterium marinum strain Dej080120_11.</title>
        <authorList>
            <person name="Ueki S."/>
            <person name="Maruyama F."/>
        </authorList>
    </citation>
    <scope>NUCLEOTIDE SEQUENCE</scope>
    <source>
        <strain evidence="1">Dej080120_11</strain>
    </source>
</reference>
<dbReference type="EMBL" id="AP027272">
    <property type="protein sequence ID" value="BDX08059.1"/>
    <property type="molecule type" value="Genomic_DNA"/>
</dbReference>
<gene>
    <name evidence="1" type="ORF">MACH26_35800</name>
</gene>
<dbReference type="KEGG" id="pmaw:MACH26_35800"/>
<organism evidence="1 2">
    <name type="scientific">Planctobacterium marinum</name>
    <dbReference type="NCBI Taxonomy" id="1631968"/>
    <lineage>
        <taxon>Bacteria</taxon>
        <taxon>Pseudomonadati</taxon>
        <taxon>Pseudomonadota</taxon>
        <taxon>Gammaproteobacteria</taxon>
        <taxon>Alteromonadales</taxon>
        <taxon>Alteromonadaceae</taxon>
        <taxon>Planctobacterium</taxon>
    </lineage>
</organism>
<name>A0AA48KTZ4_9ALTE</name>
<dbReference type="RefSeq" id="WP_338294144.1">
    <property type="nucleotide sequence ID" value="NZ_AP027272.1"/>
</dbReference>
<dbReference type="AlphaFoldDB" id="A0AA48KTZ4"/>
<evidence type="ECO:0000313" key="2">
    <source>
        <dbReference type="Proteomes" id="UP001333710"/>
    </source>
</evidence>
<dbReference type="Proteomes" id="UP001333710">
    <property type="component" value="Chromosome"/>
</dbReference>
<protein>
    <submittedName>
        <fullName evidence="1">Uncharacterized protein</fullName>
    </submittedName>
</protein>
<accession>A0AA48KTZ4</accession>